<gene>
    <name evidence="4" type="ORF">QDX21_08885</name>
</gene>
<dbReference type="PANTHER" id="PTHR43674:SF2">
    <property type="entry name" value="BETA-UREIDOPROPIONASE"/>
    <property type="match status" value="1"/>
</dbReference>
<evidence type="ECO:0000313" key="4">
    <source>
        <dbReference type="EMBL" id="WGH92431.1"/>
    </source>
</evidence>
<dbReference type="RefSeq" id="WP_279674537.1">
    <property type="nucleotide sequence ID" value="NZ_CP122566.1"/>
</dbReference>
<dbReference type="GO" id="GO:0033388">
    <property type="term" value="P:putrescine biosynthetic process from arginine"/>
    <property type="evidence" value="ECO:0007669"/>
    <property type="project" value="TreeGrafter"/>
</dbReference>
<dbReference type="Pfam" id="PF00795">
    <property type="entry name" value="CN_hydrolase"/>
    <property type="match status" value="1"/>
</dbReference>
<organism evidence="4 5">
    <name type="scientific">Auritidibacter ignavus</name>
    <dbReference type="NCBI Taxonomy" id="678932"/>
    <lineage>
        <taxon>Bacteria</taxon>
        <taxon>Bacillati</taxon>
        <taxon>Actinomycetota</taxon>
        <taxon>Actinomycetes</taxon>
        <taxon>Micrococcales</taxon>
        <taxon>Micrococcaceae</taxon>
        <taxon>Auritidibacter</taxon>
    </lineage>
</organism>
<evidence type="ECO:0000256" key="1">
    <source>
        <dbReference type="ARBA" id="ARBA00010613"/>
    </source>
</evidence>
<dbReference type="PROSITE" id="PS01227">
    <property type="entry name" value="UPF0012"/>
    <property type="match status" value="1"/>
</dbReference>
<dbReference type="PROSITE" id="PS50263">
    <property type="entry name" value="CN_HYDROLASE"/>
    <property type="match status" value="1"/>
</dbReference>
<dbReference type="InterPro" id="IPR001110">
    <property type="entry name" value="UPF0012_CS"/>
</dbReference>
<protein>
    <submittedName>
        <fullName evidence="4">Nitrilase-related carbon-nitrogen hydrolase</fullName>
    </submittedName>
</protein>
<evidence type="ECO:0000256" key="2">
    <source>
        <dbReference type="ARBA" id="ARBA00022801"/>
    </source>
</evidence>
<dbReference type="InterPro" id="IPR036526">
    <property type="entry name" value="C-N_Hydrolase_sf"/>
</dbReference>
<dbReference type="PANTHER" id="PTHR43674">
    <property type="entry name" value="NITRILASE C965.09-RELATED"/>
    <property type="match status" value="1"/>
</dbReference>
<keyword evidence="5" id="KW-1185">Reference proteome</keyword>
<dbReference type="GO" id="GO:0050126">
    <property type="term" value="F:N-carbamoylputrescine amidase activity"/>
    <property type="evidence" value="ECO:0007669"/>
    <property type="project" value="TreeGrafter"/>
</dbReference>
<dbReference type="InterPro" id="IPR050345">
    <property type="entry name" value="Aliph_Amidase/BUP"/>
</dbReference>
<reference evidence="4 5" key="1">
    <citation type="submission" date="2023-03" db="EMBL/GenBank/DDBJ databases">
        <title>Complete genome sequences of several Auritidibacter ignavus strains isolated from ear infections.</title>
        <authorList>
            <person name="Baehr T."/>
            <person name="Baumhoegger A.M."/>
        </authorList>
    </citation>
    <scope>NUCLEOTIDE SEQUENCE [LARGE SCALE GENOMIC DNA]</scope>
    <source>
        <strain evidence="4 5">BABAE-6</strain>
    </source>
</reference>
<keyword evidence="2 4" id="KW-0378">Hydrolase</keyword>
<sequence>MRIAVFQQTAKPGQIEHNLALIEIAADTAAAQDAALLLTPELFVVGYAPQRIRDQISPADVAFAHGELADIARRYRIGLVYSLPGDEDPACRGITATLVDATGTRRAHYQKVHLFGPEENAAFQAGSQAPPVVEFDGRQVGLAVCYDIEFPEMARAVAAAGADVLLVPTALAGDFPEIPHLVIPTRALENRMTVAYANHVGTADGWDFKGRSVVAGPDGAVLGALQDEPGLVVVHVPARPQPGPEGPWYLQDRRPEIYRHWDTGSLSQCARNDPATQS</sequence>
<proteinExistence type="inferred from homology"/>
<dbReference type="EMBL" id="CP122566">
    <property type="protein sequence ID" value="WGH92431.1"/>
    <property type="molecule type" value="Genomic_DNA"/>
</dbReference>
<comment type="similarity">
    <text evidence="1">Belongs to the carbon-nitrogen hydrolase superfamily. NIT1/NIT2 family.</text>
</comment>
<name>A0AAJ6DBT7_9MICC</name>
<feature type="domain" description="CN hydrolase" evidence="3">
    <location>
        <begin position="1"/>
        <end position="238"/>
    </location>
</feature>
<dbReference type="InterPro" id="IPR003010">
    <property type="entry name" value="C-N_Hydrolase"/>
</dbReference>
<dbReference type="Proteomes" id="UP001224674">
    <property type="component" value="Chromosome"/>
</dbReference>
<dbReference type="SUPFAM" id="SSF56317">
    <property type="entry name" value="Carbon-nitrogen hydrolase"/>
    <property type="match status" value="1"/>
</dbReference>
<dbReference type="AlphaFoldDB" id="A0AAJ6DBT7"/>
<accession>A0AAJ6DBT7</accession>
<evidence type="ECO:0000313" key="5">
    <source>
        <dbReference type="Proteomes" id="UP001224674"/>
    </source>
</evidence>
<dbReference type="Gene3D" id="3.60.110.10">
    <property type="entry name" value="Carbon-nitrogen hydrolase"/>
    <property type="match status" value="1"/>
</dbReference>
<evidence type="ECO:0000259" key="3">
    <source>
        <dbReference type="PROSITE" id="PS50263"/>
    </source>
</evidence>